<keyword evidence="4" id="KW-1185">Reference proteome</keyword>
<dbReference type="Proteomes" id="UP001166304">
    <property type="component" value="Unassembled WGS sequence"/>
</dbReference>
<protein>
    <submittedName>
        <fullName evidence="3">DUF4382 domain-containing protein</fullName>
    </submittedName>
</protein>
<dbReference type="RefSeq" id="WP_162413413.1">
    <property type="nucleotide sequence ID" value="NZ_JAHQXE010000003.1"/>
</dbReference>
<gene>
    <name evidence="3" type="ORF">KTS37_11570</name>
</gene>
<evidence type="ECO:0000256" key="1">
    <source>
        <dbReference type="SAM" id="MobiDB-lite"/>
    </source>
</evidence>
<feature type="compositionally biased region" description="Low complexity" evidence="1">
    <location>
        <begin position="128"/>
        <end position="143"/>
    </location>
</feature>
<dbReference type="AlphaFoldDB" id="A0AA41KFW3"/>
<evidence type="ECO:0000313" key="4">
    <source>
        <dbReference type="Proteomes" id="UP001166304"/>
    </source>
</evidence>
<reference evidence="3" key="1">
    <citation type="submission" date="2021-06" db="EMBL/GenBank/DDBJ databases">
        <title>New haloarchaea isolates fom saline soil.</title>
        <authorList>
            <person name="Duran-Viseras A."/>
            <person name="Sanchez-Porro C.S."/>
            <person name="Ventosa A."/>
        </authorList>
    </citation>
    <scope>NUCLEOTIDE SEQUENCE</scope>
    <source>
        <strain evidence="3">JCM 18369</strain>
    </source>
</reference>
<dbReference type="InterPro" id="IPR025491">
    <property type="entry name" value="DUF4382"/>
</dbReference>
<dbReference type="EMBL" id="JAHQXE010000003">
    <property type="protein sequence ID" value="MBV0902427.1"/>
    <property type="molecule type" value="Genomic_DNA"/>
</dbReference>
<feature type="compositionally biased region" description="Low complexity" evidence="1">
    <location>
        <begin position="102"/>
        <end position="121"/>
    </location>
</feature>
<proteinExistence type="predicted"/>
<feature type="compositionally biased region" description="Acidic residues" evidence="1">
    <location>
        <begin position="286"/>
        <end position="300"/>
    </location>
</feature>
<feature type="region of interest" description="Disordered" evidence="1">
    <location>
        <begin position="22"/>
        <end position="56"/>
    </location>
</feature>
<organism evidence="3 4">
    <name type="scientific">Haloarcula salina</name>
    <dbReference type="NCBI Taxonomy" id="1429914"/>
    <lineage>
        <taxon>Archaea</taxon>
        <taxon>Methanobacteriati</taxon>
        <taxon>Methanobacteriota</taxon>
        <taxon>Stenosarchaea group</taxon>
        <taxon>Halobacteria</taxon>
        <taxon>Halobacteriales</taxon>
        <taxon>Haloarculaceae</taxon>
        <taxon>Haloarcula</taxon>
    </lineage>
</organism>
<feature type="compositionally biased region" description="Low complexity" evidence="1">
    <location>
        <begin position="301"/>
        <end position="311"/>
    </location>
</feature>
<sequence length="323" mass="32489">MRRRRFLASSVGVGVGLLAGCSGSNTDGAGEAGGDGTSGDGTATDEAETTSSDAVGSFRLLISDRPAAIGDFDSLNVSFSKTRIFRAGDGATATDEADATETETQAGTADATSETETATETGTHESTDAAATETPEPSETPEPTETPESEDGDDGGFVVRDLGGATVDLTEVVGEKAIGVLDGELSAGRYSKIELYAASVEGIVDGEAVDVKLPSGKLQLTKPFEVVADESVSFVFDINVVKKGNGGYNLLPVISESGVAGEDVTVEEVGDGESGAAASETATAETAEEDATEQESESESAAESGTGQSGTRTATGNGGQNGQ</sequence>
<evidence type="ECO:0000259" key="2">
    <source>
        <dbReference type="Pfam" id="PF14321"/>
    </source>
</evidence>
<accession>A0AA41KFW3</accession>
<feature type="compositionally biased region" description="Low complexity" evidence="1">
    <location>
        <begin position="274"/>
        <end position="285"/>
    </location>
</feature>
<comment type="caution">
    <text evidence="3">The sequence shown here is derived from an EMBL/GenBank/DDBJ whole genome shotgun (WGS) entry which is preliminary data.</text>
</comment>
<dbReference type="Pfam" id="PF14321">
    <property type="entry name" value="DUF4382"/>
    <property type="match status" value="1"/>
</dbReference>
<feature type="compositionally biased region" description="Gly residues" evidence="1">
    <location>
        <begin position="30"/>
        <end position="39"/>
    </location>
</feature>
<dbReference type="PROSITE" id="PS51257">
    <property type="entry name" value="PROKAR_LIPOPROTEIN"/>
    <property type="match status" value="1"/>
</dbReference>
<feature type="region of interest" description="Disordered" evidence="1">
    <location>
        <begin position="267"/>
        <end position="323"/>
    </location>
</feature>
<name>A0AA41KFW3_9EURY</name>
<feature type="region of interest" description="Disordered" evidence="1">
    <location>
        <begin position="90"/>
        <end position="160"/>
    </location>
</feature>
<evidence type="ECO:0000313" key="3">
    <source>
        <dbReference type="EMBL" id="MBV0902427.1"/>
    </source>
</evidence>
<feature type="domain" description="DUF4382" evidence="2">
    <location>
        <begin position="56"/>
        <end position="252"/>
    </location>
</feature>
<feature type="compositionally biased region" description="Acidic residues" evidence="1">
    <location>
        <begin position="145"/>
        <end position="154"/>
    </location>
</feature>